<dbReference type="InterPro" id="IPR050832">
    <property type="entry name" value="Bact_Acetyltransf"/>
</dbReference>
<evidence type="ECO:0000256" key="2">
    <source>
        <dbReference type="ARBA" id="ARBA00023315"/>
    </source>
</evidence>
<accession>A0A8H9YQF8</accession>
<sequence>MDATNHSHSRKCQDNLPSIRKLERLPEQIRNLEAQAIAEGFRFLTRLITEWDDHANRFDQPGECLLGVFCEGQLVAIGGLNCDPYAPPGTGRLRRVYVAPAVRGRNVGKALVQQLLEHARAQFQSVRLSTDTPEAAAFYLRCGFHQVADDTATHAKALKRC</sequence>
<feature type="domain" description="N-acetyltransferase" evidence="3">
    <location>
        <begin position="17"/>
        <end position="161"/>
    </location>
</feature>
<dbReference type="EMBL" id="JABWQF010000007">
    <property type="protein sequence ID" value="MBC3292524.1"/>
    <property type="molecule type" value="Genomic_DNA"/>
</dbReference>
<dbReference type="CDD" id="cd04301">
    <property type="entry name" value="NAT_SF"/>
    <property type="match status" value="1"/>
</dbReference>
<name>A0A8H9YQF8_9PSED</name>
<evidence type="ECO:0000313" key="4">
    <source>
        <dbReference type="EMBL" id="MBC3292524.1"/>
    </source>
</evidence>
<dbReference type="InterPro" id="IPR016181">
    <property type="entry name" value="Acyl_CoA_acyltransferase"/>
</dbReference>
<evidence type="ECO:0000256" key="1">
    <source>
        <dbReference type="ARBA" id="ARBA00022679"/>
    </source>
</evidence>
<dbReference type="RefSeq" id="WP_065872164.1">
    <property type="nucleotide sequence ID" value="NZ_CP077084.1"/>
</dbReference>
<proteinExistence type="predicted"/>
<dbReference type="Proteomes" id="UP000615613">
    <property type="component" value="Chromosome"/>
</dbReference>
<organism evidence="4">
    <name type="scientific">Pseudomonas tritici</name>
    <dbReference type="NCBI Taxonomy" id="2745518"/>
    <lineage>
        <taxon>Bacteria</taxon>
        <taxon>Pseudomonadati</taxon>
        <taxon>Pseudomonadota</taxon>
        <taxon>Gammaproteobacteria</taxon>
        <taxon>Pseudomonadales</taxon>
        <taxon>Pseudomonadaceae</taxon>
        <taxon>Pseudomonas</taxon>
    </lineage>
</organism>
<dbReference type="InterPro" id="IPR000182">
    <property type="entry name" value="GNAT_dom"/>
</dbReference>
<protein>
    <submittedName>
        <fullName evidence="4">GNAT family N-acetyltransferase</fullName>
    </submittedName>
</protein>
<dbReference type="PANTHER" id="PTHR43877">
    <property type="entry name" value="AMINOALKYLPHOSPHONATE N-ACETYLTRANSFERASE-RELATED-RELATED"/>
    <property type="match status" value="1"/>
</dbReference>
<reference evidence="5" key="2">
    <citation type="submission" date="2021-06" db="EMBL/GenBank/DDBJ databases">
        <title>Updating the genus Pseudomonas: Description of 43 new species and partition of the Pseudomonas putida group.</title>
        <authorList>
            <person name="Girard L."/>
            <person name="Lood C."/>
            <person name="Vandamme P."/>
            <person name="Rokni-Zadeh H."/>
            <person name="van Noort V."/>
            <person name="Hofte M."/>
            <person name="Lavigne R."/>
            <person name="De Mot R."/>
        </authorList>
    </citation>
    <scope>NUCLEOTIDE SEQUENCE</scope>
    <source>
        <strain evidence="5">SWRI145</strain>
    </source>
</reference>
<keyword evidence="1 4" id="KW-0808">Transferase</keyword>
<dbReference type="SUPFAM" id="SSF55729">
    <property type="entry name" value="Acyl-CoA N-acyltransferases (Nat)"/>
    <property type="match status" value="1"/>
</dbReference>
<dbReference type="PROSITE" id="PS51186">
    <property type="entry name" value="GNAT"/>
    <property type="match status" value="1"/>
</dbReference>
<dbReference type="KEGG" id="ptrt:HU722_0017300"/>
<dbReference type="Pfam" id="PF00583">
    <property type="entry name" value="Acetyltransf_1"/>
    <property type="match status" value="1"/>
</dbReference>
<evidence type="ECO:0000313" key="5">
    <source>
        <dbReference type="EMBL" id="QXH81767.1"/>
    </source>
</evidence>
<dbReference type="AlphaFoldDB" id="A0A8H9YQF8"/>
<dbReference type="EMBL" id="CP077084">
    <property type="protein sequence ID" value="QXH81767.1"/>
    <property type="molecule type" value="Genomic_DNA"/>
</dbReference>
<dbReference type="GO" id="GO:0016747">
    <property type="term" value="F:acyltransferase activity, transferring groups other than amino-acyl groups"/>
    <property type="evidence" value="ECO:0007669"/>
    <property type="project" value="InterPro"/>
</dbReference>
<keyword evidence="2" id="KW-0012">Acyltransferase</keyword>
<gene>
    <name evidence="5" type="ORF">HU722_0017300</name>
    <name evidence="4" type="ORF">HU722_13435</name>
</gene>
<keyword evidence="6" id="KW-1185">Reference proteome</keyword>
<evidence type="ECO:0000313" key="6">
    <source>
        <dbReference type="Proteomes" id="UP000615613"/>
    </source>
</evidence>
<reference evidence="4" key="1">
    <citation type="journal article" date="2020" name="Microorganisms">
        <title>Reliable Identification of Environmental Pseudomonas Isolates Using the rpoD Gene.</title>
        <authorList>
            <consortium name="The Broad Institute Genome Sequencing Platform"/>
            <person name="Girard L."/>
            <person name="Lood C."/>
            <person name="Rokni-Zadeh H."/>
            <person name="van Noort V."/>
            <person name="Lavigne R."/>
            <person name="De Mot R."/>
        </authorList>
    </citation>
    <scope>NUCLEOTIDE SEQUENCE [LARGE SCALE GENOMIC DNA]</scope>
    <source>
        <strain evidence="4">SWRI145</strain>
    </source>
</reference>
<dbReference type="Gene3D" id="3.40.630.30">
    <property type="match status" value="1"/>
</dbReference>
<evidence type="ECO:0000259" key="3">
    <source>
        <dbReference type="PROSITE" id="PS51186"/>
    </source>
</evidence>